<feature type="signal peptide" evidence="1">
    <location>
        <begin position="1"/>
        <end position="31"/>
    </location>
</feature>
<protein>
    <recommendedName>
        <fullName evidence="4">Secreted protein</fullName>
    </recommendedName>
</protein>
<proteinExistence type="predicted"/>
<gene>
    <name evidence="2" type="ORF">SAMN05192558_10486</name>
</gene>
<evidence type="ECO:0008006" key="4">
    <source>
        <dbReference type="Google" id="ProtNLM"/>
    </source>
</evidence>
<dbReference type="InterPro" id="IPR045935">
    <property type="entry name" value="DUF6355"/>
</dbReference>
<dbReference type="RefSeq" id="WP_133794441.1">
    <property type="nucleotide sequence ID" value="NZ_FNDV01000009.1"/>
</dbReference>
<evidence type="ECO:0000313" key="3">
    <source>
        <dbReference type="Proteomes" id="UP000199651"/>
    </source>
</evidence>
<evidence type="ECO:0000313" key="2">
    <source>
        <dbReference type="EMBL" id="SDO65652.1"/>
    </source>
</evidence>
<name>A0A1H0LC35_9PSEU</name>
<sequence>MHTNRIRHALTATATAAGILLAPLISAPVTAGAPPQGEQAGALPCGWFRTNHDPAGTTSRYRHCANSFIMIRIHWSNGASHRLCVEPWENIPFWRDGKHIVTNAYYIPDRPRVIIRPDGSRYCGASQPTI</sequence>
<reference evidence="3" key="1">
    <citation type="submission" date="2016-10" db="EMBL/GenBank/DDBJ databases">
        <authorList>
            <person name="Varghese N."/>
            <person name="Submissions S."/>
        </authorList>
    </citation>
    <scope>NUCLEOTIDE SEQUENCE [LARGE SCALE GENOMIC DNA]</scope>
    <source>
        <strain evidence="3">IBRC-M 10655</strain>
    </source>
</reference>
<dbReference type="Proteomes" id="UP000199651">
    <property type="component" value="Unassembled WGS sequence"/>
</dbReference>
<keyword evidence="3" id="KW-1185">Reference proteome</keyword>
<feature type="chain" id="PRO_5039674293" description="Secreted protein" evidence="1">
    <location>
        <begin position="32"/>
        <end position="130"/>
    </location>
</feature>
<keyword evidence="1" id="KW-0732">Signal</keyword>
<dbReference type="OrthoDB" id="3697945at2"/>
<evidence type="ECO:0000256" key="1">
    <source>
        <dbReference type="SAM" id="SignalP"/>
    </source>
</evidence>
<accession>A0A1H0LC35</accession>
<organism evidence="2 3">
    <name type="scientific">Actinokineospora alba</name>
    <dbReference type="NCBI Taxonomy" id="504798"/>
    <lineage>
        <taxon>Bacteria</taxon>
        <taxon>Bacillati</taxon>
        <taxon>Actinomycetota</taxon>
        <taxon>Actinomycetes</taxon>
        <taxon>Pseudonocardiales</taxon>
        <taxon>Pseudonocardiaceae</taxon>
        <taxon>Actinokineospora</taxon>
    </lineage>
</organism>
<dbReference type="AlphaFoldDB" id="A0A1H0LC35"/>
<dbReference type="Pfam" id="PF19882">
    <property type="entry name" value="DUF6355"/>
    <property type="match status" value="1"/>
</dbReference>
<dbReference type="EMBL" id="FNJB01000004">
    <property type="protein sequence ID" value="SDO65652.1"/>
    <property type="molecule type" value="Genomic_DNA"/>
</dbReference>